<dbReference type="AlphaFoldDB" id="A0A6J5GJW8"/>
<dbReference type="SUPFAM" id="SSF46785">
    <property type="entry name" value="Winged helix' DNA-binding domain"/>
    <property type="match status" value="1"/>
</dbReference>
<dbReference type="RefSeq" id="WP_175197281.1">
    <property type="nucleotide sequence ID" value="NZ_CADIKL010000035.1"/>
</dbReference>
<keyword evidence="2" id="KW-0805">Transcription regulation</keyword>
<dbReference type="PANTHER" id="PTHR30419">
    <property type="entry name" value="HTH-TYPE TRANSCRIPTIONAL REGULATOR YBHD"/>
    <property type="match status" value="1"/>
</dbReference>
<dbReference type="InterPro" id="IPR050950">
    <property type="entry name" value="HTH-type_LysR_regulators"/>
</dbReference>
<evidence type="ECO:0000256" key="3">
    <source>
        <dbReference type="ARBA" id="ARBA00023125"/>
    </source>
</evidence>
<dbReference type="GO" id="GO:0003677">
    <property type="term" value="F:DNA binding"/>
    <property type="evidence" value="ECO:0007669"/>
    <property type="project" value="UniProtKB-KW"/>
</dbReference>
<dbReference type="EMBL" id="CADIKL010000035">
    <property type="protein sequence ID" value="CAB3801585.1"/>
    <property type="molecule type" value="Genomic_DNA"/>
</dbReference>
<keyword evidence="7" id="KW-1185">Reference proteome</keyword>
<dbReference type="InterPro" id="IPR036390">
    <property type="entry name" value="WH_DNA-bd_sf"/>
</dbReference>
<keyword evidence="4" id="KW-0804">Transcription</keyword>
<dbReference type="Pfam" id="PF00126">
    <property type="entry name" value="HTH_1"/>
    <property type="match status" value="1"/>
</dbReference>
<comment type="similarity">
    <text evidence="1">Belongs to the LysR transcriptional regulatory family.</text>
</comment>
<dbReference type="Pfam" id="PF03466">
    <property type="entry name" value="LysR_substrate"/>
    <property type="match status" value="1"/>
</dbReference>
<reference evidence="6 7" key="1">
    <citation type="submission" date="2020-04" db="EMBL/GenBank/DDBJ databases">
        <authorList>
            <person name="De Canck E."/>
        </authorList>
    </citation>
    <scope>NUCLEOTIDE SEQUENCE [LARGE SCALE GENOMIC DNA]</scope>
    <source>
        <strain evidence="6 7">LMG 28688</strain>
    </source>
</reference>
<evidence type="ECO:0000256" key="2">
    <source>
        <dbReference type="ARBA" id="ARBA00023015"/>
    </source>
</evidence>
<protein>
    <submittedName>
        <fullName evidence="6">HTH-type transcriptional regulator TsaR</fullName>
    </submittedName>
</protein>
<accession>A0A6J5GJW8</accession>
<dbReference type="PANTHER" id="PTHR30419:SF30">
    <property type="entry name" value="LYSR FAMILY TRANSCRIPTIONAL REGULATOR"/>
    <property type="match status" value="1"/>
</dbReference>
<dbReference type="GO" id="GO:0005829">
    <property type="term" value="C:cytosol"/>
    <property type="evidence" value="ECO:0007669"/>
    <property type="project" value="TreeGrafter"/>
</dbReference>
<dbReference type="InterPro" id="IPR036388">
    <property type="entry name" value="WH-like_DNA-bd_sf"/>
</dbReference>
<feature type="domain" description="HTH lysR-type" evidence="5">
    <location>
        <begin position="1"/>
        <end position="58"/>
    </location>
</feature>
<evidence type="ECO:0000313" key="6">
    <source>
        <dbReference type="EMBL" id="CAB3801585.1"/>
    </source>
</evidence>
<dbReference type="InterPro" id="IPR005119">
    <property type="entry name" value="LysR_subst-bd"/>
</dbReference>
<dbReference type="PROSITE" id="PS50931">
    <property type="entry name" value="HTH_LYSR"/>
    <property type="match status" value="1"/>
</dbReference>
<evidence type="ECO:0000259" key="5">
    <source>
        <dbReference type="PROSITE" id="PS50931"/>
    </source>
</evidence>
<evidence type="ECO:0000256" key="1">
    <source>
        <dbReference type="ARBA" id="ARBA00009437"/>
    </source>
</evidence>
<evidence type="ECO:0000313" key="7">
    <source>
        <dbReference type="Proteomes" id="UP000494119"/>
    </source>
</evidence>
<keyword evidence="3" id="KW-0238">DNA-binding</keyword>
<dbReference type="SUPFAM" id="SSF53850">
    <property type="entry name" value="Periplasmic binding protein-like II"/>
    <property type="match status" value="1"/>
</dbReference>
<proteinExistence type="inferred from homology"/>
<dbReference type="GO" id="GO:0003700">
    <property type="term" value="F:DNA-binding transcription factor activity"/>
    <property type="evidence" value="ECO:0007669"/>
    <property type="project" value="InterPro"/>
</dbReference>
<dbReference type="Gene3D" id="3.40.190.290">
    <property type="match status" value="1"/>
</dbReference>
<dbReference type="InterPro" id="IPR000847">
    <property type="entry name" value="LysR_HTH_N"/>
</dbReference>
<evidence type="ECO:0000256" key="4">
    <source>
        <dbReference type="ARBA" id="ARBA00023163"/>
    </source>
</evidence>
<name>A0A6J5GJW8_9BURK</name>
<organism evidence="6 7">
    <name type="scientific">Paraburkholderia caffeinitolerans</name>
    <dbReference type="NCBI Taxonomy" id="1723730"/>
    <lineage>
        <taxon>Bacteria</taxon>
        <taxon>Pseudomonadati</taxon>
        <taxon>Pseudomonadota</taxon>
        <taxon>Betaproteobacteria</taxon>
        <taxon>Burkholderiales</taxon>
        <taxon>Burkholderiaceae</taxon>
        <taxon>Paraburkholderia</taxon>
    </lineage>
</organism>
<dbReference type="Proteomes" id="UP000494119">
    <property type="component" value="Unassembled WGS sequence"/>
</dbReference>
<gene>
    <name evidence="6" type="primary">tsaR_7</name>
    <name evidence="6" type="ORF">LMG28688_05385</name>
</gene>
<sequence>MKLHQLQALVAVADTGSIRAAARLAGLSQAAVSKALRELESEQQLALLQRGASGVGFTESGRKLLKHARLIVGQLEHAHEELAELRGEHGGHLSISLTPWIIGTFLPETVLRFHEAMPEVRLEIFEGFTAVALPRMRDGLIDFAVSPFTASMPEQEFEVEPLFDYASCVIARKGHPCADSGSLHELLEQNWAVNYTATSYADVMRNLFWNHGAHVDLRRLHCAHSTSLLLELVRNADMLSYCPRPLLVTEAVRDWVVPIEIAERFEISRLGIITRRNVVLNAAATCFVDCLLTVIRSRARSAKAENRALFEHLTRLF</sequence>
<dbReference type="Gene3D" id="1.10.10.10">
    <property type="entry name" value="Winged helix-like DNA-binding domain superfamily/Winged helix DNA-binding domain"/>
    <property type="match status" value="1"/>
</dbReference>